<gene>
    <name evidence="12" type="ORF">ACHAWU_008799</name>
</gene>
<evidence type="ECO:0000259" key="7">
    <source>
        <dbReference type="Pfam" id="PF04054"/>
    </source>
</evidence>
<dbReference type="InterPro" id="IPR038535">
    <property type="entry name" value="CNOT1_TTP_bind_sf"/>
</dbReference>
<feature type="domain" description="CCR4-NOT transcription complex subunit 1 CAF1-binding" evidence="9">
    <location>
        <begin position="923"/>
        <end position="1135"/>
    </location>
</feature>
<dbReference type="Proteomes" id="UP001530293">
    <property type="component" value="Unassembled WGS sequence"/>
</dbReference>
<comment type="caution">
    <text evidence="12">The sequence shown here is derived from an EMBL/GenBank/DDBJ whole genome shotgun (WGS) entry which is preliminary data.</text>
</comment>
<feature type="compositionally biased region" description="Low complexity" evidence="6">
    <location>
        <begin position="1157"/>
        <end position="1172"/>
    </location>
</feature>
<dbReference type="Pfam" id="PF04054">
    <property type="entry name" value="Not1"/>
    <property type="match status" value="1"/>
</dbReference>
<feature type="region of interest" description="Disordered" evidence="6">
    <location>
        <begin position="882"/>
        <end position="925"/>
    </location>
</feature>
<dbReference type="InterPro" id="IPR032191">
    <property type="entry name" value="CNOT1_CAF1_bind"/>
</dbReference>
<dbReference type="CDD" id="cd20710">
    <property type="entry name" value="NOT1_connector"/>
    <property type="match status" value="1"/>
</dbReference>
<dbReference type="InterPro" id="IPR024557">
    <property type="entry name" value="CNOT1_dom_4"/>
</dbReference>
<feature type="domain" description="CCR4-Not complex component Not1 C-terminal" evidence="7">
    <location>
        <begin position="1949"/>
        <end position="2287"/>
    </location>
</feature>
<keyword evidence="5" id="KW-0539">Nucleus</keyword>
<dbReference type="Pfam" id="PF25097">
    <property type="entry name" value="ARM_Cnot1"/>
    <property type="match status" value="1"/>
</dbReference>
<evidence type="ECO:0000256" key="3">
    <source>
        <dbReference type="ARBA" id="ARBA00023015"/>
    </source>
</evidence>
<keyword evidence="13" id="KW-1185">Reference proteome</keyword>
<evidence type="ECO:0000259" key="9">
    <source>
        <dbReference type="Pfam" id="PF16415"/>
    </source>
</evidence>
<sequence>MNNLPGGPSAAASGSGGGIAPPTAAAVAANDAGASSSAAALIRILFDLGPACTSNVNTFREALRLVNQKLPDAGGGGGVGGSAGVGWKEVGVARLLHFFSAVGSTTKRAGSDGGGSASGDTIEQQQRNDLSAAFVGAYLNNPDFYKQDTTTISSSTGGREWNIEVVSQVISTDFAHLNWHLIARSLDFPEFKIRSVQHLEILQRLYRSGAQGQQLPLDVITLETWSNRIGQLTLLRHLLLLPPNVYNFPLDAEETLDASTAIADQGNIMVGNNNVMSNTRGWASSKVLQRLLHLSDDKSLHPAVREIFVVGLLTSPEIILCALVRLQLSVTRSADQASGEEARAIAAANAVAGMPMKGELMRELIPMFFKPPPQGGGTVVGGTNNAGGLGGGAVGGAGGVAAPHQPNVVRNMPGALRRLWSISQNTVVAACIEAWRSTSNDLAQVRFQTVVHIIGVVRILPSPETAIATILNGNKDQEFSFAVAFVMADHDMLQLRPWLNDRWNAHVGPNKGIFANSLLSYIGKYYTHATPRQSKPLVSIENLSTTLQFLLSLDLEKIPGVLPTSTGSAKTLVETVNGVVDDCIARHPSLAELRPGDNRDSSPNLFRPIASQDDIEDMANQYFQQIYSSEESARKVVEKLKGFRSSGNPRDNEVFQCMIHNLFDEYRFFSKYPEKELRITGILFGLLIKEQLVSSITLGIALRYVLEALRKPPTQSPQSSKMFRFGMFALQQFKERLHEWPQYCSHIVQIPHLRETYSQLVADIEAAMSSSDNVSAASSTSAGNLAAGREGGGTDGGDAASGRATENGGDSGSGNDTSVGVSVLGGEISVPTNNNTQFSNIPIDGNVGAGSANVATTTFRPIAVGPLPTKFELPPKPRKAVFGPGLGRAVNAPSASANQSGESSSSPSVGGGGSGTGESSQNETPPDVLLDKVQILMNNLSMSNVESKSHDLREMLDRKYFGWLGNYLVVKRISTQPNFHSLFLSFLDNLGIDYGRGLVEAILASVYVNVGKLLRSQKITTSTSERSLLKNLGSWLGQITLARNRPILQIMLDCKELLFQGYETGMLIAVAPFVAKILEGAKNSTVFRPPNPWLMGLLSVFRALYNVDDLKMNIKFEVEVLCKNLGLKLEDIPMRKDADLSKRVSPVKEKNPDFNMKSQSSTTSTPSKQSVEQALALSAANSMLSSPDNKNATGGDSKLVDGDQHQTVIPNLAAYVHVNPNLTQLFHQVQGGPLATHVSSDLLKRSVPIAVDRAIREIIQPVVERSVSIACITTKAIVTKDFAMEADENKLRKAAQLMVANLAGSLALVTCRDPLHTSISSHLRTLLMNAIENNSNSASSASGPAASASTVVLQEPEKNALDQCVAICSTENLELGCMLIEKAATEKAVRDIDEAIAVTFSIRQTSRRETGQPYYDMTIFQDGRYPKELPDPLRPKPGGLRPDQLLVYEAFQRTPRQPTAPSAQTGSIDGQGARLSNVDQMGVDNQQPPVEGGSLGVSAGVLNLNAINAIAMKLDSSVSTLLNTAGPRAQDISLAMIPPEHEIKQLISAVPRVVAAAPHSDDLSRSSVLSSAETDLILSFSQTIFKRLYEVNLSERLRLEALISLLEMLNKICPQLGRDIGTWATYAPTKTDMQRKLHRAVLLLLVRSDLIQMGDLDSYLAKNSDEGRDEVWLEFLILFVRMAVVENIAPPSRMPKMLHVIRVIAEDRSPVSHEINPAFRKAAARLLEEHRFSLDSGVSRSQLGEGMKGGQSSQPTYEESSSMSPASLKQLTDASLVIAKSSQIFASADPPNAKQLVTEILVSWLRVQNDATSNDKIMAQFLQRLQQQFGVGSYDDQTERFLRLTTEVVIESCTKNVDVANGLNYQAVDGYAKLLSNIVRYMNSGGSTEQVSQQRLGLLNKVLGVVTRTLITSHEKAHQSNVQWDQRPWFRLLLDLVCELTIPDPGLDPIKPGIVGIFGSAFHVVQPLVVPGFSFAWLELISHRMFLSNLLLTKDQKGWGTMHQLLIDLLLFLEPPLRKVELTDAIKKYYDGALRVILMLVHDFPAFPAAYHLSFCNVIPENCVQLRNLILSAIPKGITLHDPISRNFKIDQLPEISQSPLVLSNVVGPLMMFKMELDGYLGNQQPADFLTSMVSHLRKEGTRELDPPKVNSLVLYVGMQGLARLQNDQIASNLGRSPEMEVFQKLMELDDYGRYISLNAIANQLRYPSSHTHYFSCVMLYLFNETRDEAVKEQITRVLLERLITQRPHPWGLLITFIELIKNAKYQFWSHPFTRCATEIEKVFENVARSCMVTTKPTS</sequence>
<dbReference type="InterPro" id="IPR055454">
    <property type="entry name" value="CNOT1-like_NOT1_connector"/>
</dbReference>
<feature type="region of interest" description="Disordered" evidence="6">
    <location>
        <begin position="1739"/>
        <end position="1764"/>
    </location>
</feature>
<dbReference type="PANTHER" id="PTHR13162">
    <property type="entry name" value="CCR4-NOT TRANSCRIPTION COMPLEX"/>
    <property type="match status" value="1"/>
</dbReference>
<feature type="compositionally biased region" description="Low complexity" evidence="6">
    <location>
        <begin position="797"/>
        <end position="822"/>
    </location>
</feature>
<dbReference type="PANTHER" id="PTHR13162:SF8">
    <property type="entry name" value="CCR4-NOT TRANSCRIPTION COMPLEX SUBUNIT 1"/>
    <property type="match status" value="1"/>
</dbReference>
<evidence type="ECO:0000259" key="10">
    <source>
        <dbReference type="Pfam" id="PF16417"/>
    </source>
</evidence>
<name>A0ABD3MZU6_9STRA</name>
<keyword evidence="4" id="KW-0804">Transcription</keyword>
<feature type="compositionally biased region" description="Polar residues" evidence="6">
    <location>
        <begin position="1750"/>
        <end position="1764"/>
    </location>
</feature>
<keyword evidence="2" id="KW-0678">Repressor</keyword>
<dbReference type="Gene3D" id="1.25.40.840">
    <property type="entry name" value="CCR4-NOT transcription complex subunit 1 TTP binding domain"/>
    <property type="match status" value="1"/>
</dbReference>
<dbReference type="GO" id="GO:0005634">
    <property type="term" value="C:nucleus"/>
    <property type="evidence" value="ECO:0007669"/>
    <property type="project" value="UniProtKB-SubCell"/>
</dbReference>
<feature type="domain" description="CCR4-NOT transcription complex subunit 1" evidence="8">
    <location>
        <begin position="1243"/>
        <end position="1407"/>
    </location>
</feature>
<feature type="compositionally biased region" description="Low complexity" evidence="6">
    <location>
        <begin position="775"/>
        <end position="788"/>
    </location>
</feature>
<dbReference type="Gene3D" id="1.25.40.800">
    <property type="match status" value="1"/>
</dbReference>
<dbReference type="FunFam" id="1.25.40.840:FF:000003">
    <property type="entry name" value="Transcription regulator"/>
    <property type="match status" value="1"/>
</dbReference>
<feature type="domain" description="CCR4-NOT transcription complex subunit 1 TTP binding" evidence="10">
    <location>
        <begin position="612"/>
        <end position="772"/>
    </location>
</feature>
<protein>
    <recommendedName>
        <fullName evidence="14">CCR4-NOT transcription complex subunit 1</fullName>
    </recommendedName>
</protein>
<dbReference type="Pfam" id="PF12842">
    <property type="entry name" value="DUF3819"/>
    <property type="match status" value="1"/>
</dbReference>
<feature type="compositionally biased region" description="Low complexity" evidence="6">
    <location>
        <begin position="893"/>
        <end position="908"/>
    </location>
</feature>
<organism evidence="12 13">
    <name type="scientific">Discostella pseudostelligera</name>
    <dbReference type="NCBI Taxonomy" id="259834"/>
    <lineage>
        <taxon>Eukaryota</taxon>
        <taxon>Sar</taxon>
        <taxon>Stramenopiles</taxon>
        <taxon>Ochrophyta</taxon>
        <taxon>Bacillariophyta</taxon>
        <taxon>Coscinodiscophyceae</taxon>
        <taxon>Thalassiosirophycidae</taxon>
        <taxon>Stephanodiscales</taxon>
        <taxon>Stephanodiscaceae</taxon>
        <taxon>Discostella</taxon>
    </lineage>
</organism>
<evidence type="ECO:0000259" key="11">
    <source>
        <dbReference type="Pfam" id="PF25097"/>
    </source>
</evidence>
<comment type="subcellular location">
    <subcellularLocation>
        <location evidence="1">Nucleus</location>
    </subcellularLocation>
</comment>
<feature type="region of interest" description="Disordered" evidence="6">
    <location>
        <begin position="775"/>
        <end position="834"/>
    </location>
</feature>
<evidence type="ECO:0000256" key="4">
    <source>
        <dbReference type="ARBA" id="ARBA00023163"/>
    </source>
</evidence>
<evidence type="ECO:0000313" key="13">
    <source>
        <dbReference type="Proteomes" id="UP001530293"/>
    </source>
</evidence>
<evidence type="ECO:0000256" key="1">
    <source>
        <dbReference type="ARBA" id="ARBA00004123"/>
    </source>
</evidence>
<feature type="region of interest" description="Disordered" evidence="6">
    <location>
        <begin position="1140"/>
        <end position="1172"/>
    </location>
</feature>
<dbReference type="Gene3D" id="1.25.40.790">
    <property type="match status" value="1"/>
</dbReference>
<proteinExistence type="predicted"/>
<dbReference type="InterPro" id="IPR032193">
    <property type="entry name" value="CNOT1_TTP_bind"/>
</dbReference>
<accession>A0ABD3MZU6</accession>
<feature type="compositionally biased region" description="Basic and acidic residues" evidence="6">
    <location>
        <begin position="1140"/>
        <end position="1152"/>
    </location>
</feature>
<dbReference type="InterPro" id="IPR007196">
    <property type="entry name" value="CCR4-Not_Not1_C"/>
</dbReference>
<dbReference type="Pfam" id="PF16417">
    <property type="entry name" value="CNOT1_TTP_bind"/>
    <property type="match status" value="1"/>
</dbReference>
<evidence type="ECO:0008006" key="14">
    <source>
        <dbReference type="Google" id="ProtNLM"/>
    </source>
</evidence>
<keyword evidence="3" id="KW-0805">Transcription regulation</keyword>
<reference evidence="12 13" key="1">
    <citation type="submission" date="2024-10" db="EMBL/GenBank/DDBJ databases">
        <title>Updated reference genomes for cyclostephanoid diatoms.</title>
        <authorList>
            <person name="Roberts W.R."/>
            <person name="Alverson A.J."/>
        </authorList>
    </citation>
    <scope>NUCLEOTIDE SEQUENCE [LARGE SCALE GENOMIC DNA]</scope>
    <source>
        <strain evidence="12 13">AJA232-27</strain>
    </source>
</reference>
<dbReference type="Gene3D" id="1.25.40.180">
    <property type="match status" value="1"/>
</dbReference>
<dbReference type="EMBL" id="JALLBG020000055">
    <property type="protein sequence ID" value="KAL3769390.1"/>
    <property type="molecule type" value="Genomic_DNA"/>
</dbReference>
<evidence type="ECO:0000256" key="6">
    <source>
        <dbReference type="SAM" id="MobiDB-lite"/>
    </source>
</evidence>
<evidence type="ECO:0000259" key="8">
    <source>
        <dbReference type="Pfam" id="PF12842"/>
    </source>
</evidence>
<evidence type="ECO:0000256" key="2">
    <source>
        <dbReference type="ARBA" id="ARBA00022491"/>
    </source>
</evidence>
<feature type="domain" description="CCR4-NOT transcription complex subunit 1-like NOT1 connector" evidence="11">
    <location>
        <begin position="1570"/>
        <end position="1707"/>
    </location>
</feature>
<evidence type="ECO:0000256" key="5">
    <source>
        <dbReference type="ARBA" id="ARBA00023242"/>
    </source>
</evidence>
<evidence type="ECO:0000313" key="12">
    <source>
        <dbReference type="EMBL" id="KAL3769390.1"/>
    </source>
</evidence>
<dbReference type="InterPro" id="IPR040398">
    <property type="entry name" value="Not1"/>
</dbReference>
<dbReference type="Pfam" id="PF16415">
    <property type="entry name" value="CNOT1_CAF1_bind"/>
    <property type="match status" value="1"/>
</dbReference>